<dbReference type="Proteomes" id="UP000001396">
    <property type="component" value="Unassembled WGS sequence"/>
</dbReference>
<protein>
    <recommendedName>
        <fullName evidence="2">BD-FAE-like domain-containing protein</fullName>
    </recommendedName>
</protein>
<dbReference type="EMBL" id="ADBJ01000018">
    <property type="protein sequence ID" value="EFA82571.1"/>
    <property type="molecule type" value="Genomic_DNA"/>
</dbReference>
<dbReference type="PANTHER" id="PTHR48081:SF33">
    <property type="entry name" value="KYNURENINE FORMAMIDASE"/>
    <property type="match status" value="1"/>
</dbReference>
<dbReference type="STRING" id="670386.D3B728"/>
<sequence>MRDGGSPVVVFIHGGSWMHGFKTQHIKLGKLLAANGVTAVLANYTLFPNCDGDQQVEEIGQIMRYVADHIESYGGDLCNITLMGHSAGGHLITQYLLTTHNTPDNSERINIKNCIPMSAPLDMKEQFIFQTQVGNEDTCMIVPYCGGVKGLESRSPLYWISLAKDKSVELPSMYLVYGNQDYIVPPIVNSRFLHQLEKKCQEHVHLQALEYDDVAHVDLITDIEDQENNVCNSEPFNEHRGAITKRHKKFMLGDILRIILN</sequence>
<dbReference type="RefSeq" id="XP_020434688.1">
    <property type="nucleotide sequence ID" value="XM_020575168.1"/>
</dbReference>
<gene>
    <name evidence="3" type="ORF">PPL_04260</name>
</gene>
<dbReference type="GO" id="GO:0004061">
    <property type="term" value="F:arylformamidase activity"/>
    <property type="evidence" value="ECO:0007669"/>
    <property type="project" value="TreeGrafter"/>
</dbReference>
<dbReference type="AlphaFoldDB" id="D3B728"/>
<keyword evidence="4" id="KW-1185">Reference proteome</keyword>
<dbReference type="InParanoid" id="D3B728"/>
<keyword evidence="1" id="KW-0378">Hydrolase</keyword>
<organism evidence="3 4">
    <name type="scientific">Heterostelium pallidum (strain ATCC 26659 / Pp 5 / PN500)</name>
    <name type="common">Cellular slime mold</name>
    <name type="synonym">Polysphondylium pallidum</name>
    <dbReference type="NCBI Taxonomy" id="670386"/>
    <lineage>
        <taxon>Eukaryota</taxon>
        <taxon>Amoebozoa</taxon>
        <taxon>Evosea</taxon>
        <taxon>Eumycetozoa</taxon>
        <taxon>Dictyostelia</taxon>
        <taxon>Acytosteliales</taxon>
        <taxon>Acytosteliaceae</taxon>
        <taxon>Heterostelium</taxon>
    </lineage>
</organism>
<proteinExistence type="predicted"/>
<feature type="domain" description="BD-FAE-like" evidence="2">
    <location>
        <begin position="5"/>
        <end position="193"/>
    </location>
</feature>
<evidence type="ECO:0000256" key="1">
    <source>
        <dbReference type="ARBA" id="ARBA00022801"/>
    </source>
</evidence>
<dbReference type="Gene3D" id="3.40.50.1820">
    <property type="entry name" value="alpha/beta hydrolase"/>
    <property type="match status" value="1"/>
</dbReference>
<reference evidence="3 4" key="1">
    <citation type="journal article" date="2011" name="Genome Res.">
        <title>Phylogeny-wide analysis of social amoeba genomes highlights ancient origins for complex intercellular communication.</title>
        <authorList>
            <person name="Heidel A.J."/>
            <person name="Lawal H.M."/>
            <person name="Felder M."/>
            <person name="Schilde C."/>
            <person name="Helps N.R."/>
            <person name="Tunggal B."/>
            <person name="Rivero F."/>
            <person name="John U."/>
            <person name="Schleicher M."/>
            <person name="Eichinger L."/>
            <person name="Platzer M."/>
            <person name="Noegel A.A."/>
            <person name="Schaap P."/>
            <person name="Gloeckner G."/>
        </authorList>
    </citation>
    <scope>NUCLEOTIDE SEQUENCE [LARGE SCALE GENOMIC DNA]</scope>
    <source>
        <strain evidence="4">ATCC 26659 / Pp 5 / PN500</strain>
    </source>
</reference>
<evidence type="ECO:0000313" key="3">
    <source>
        <dbReference type="EMBL" id="EFA82571.1"/>
    </source>
</evidence>
<dbReference type="InterPro" id="IPR049492">
    <property type="entry name" value="BD-FAE-like_dom"/>
</dbReference>
<dbReference type="InterPro" id="IPR029058">
    <property type="entry name" value="AB_hydrolase_fold"/>
</dbReference>
<name>D3B728_HETP5</name>
<dbReference type="GeneID" id="31359747"/>
<comment type="caution">
    <text evidence="3">The sequence shown here is derived from an EMBL/GenBank/DDBJ whole genome shotgun (WGS) entry which is preliminary data.</text>
</comment>
<dbReference type="SUPFAM" id="SSF53474">
    <property type="entry name" value="alpha/beta-Hydrolases"/>
    <property type="match status" value="1"/>
</dbReference>
<accession>D3B728</accession>
<dbReference type="InterPro" id="IPR050300">
    <property type="entry name" value="GDXG_lipolytic_enzyme"/>
</dbReference>
<dbReference type="PANTHER" id="PTHR48081">
    <property type="entry name" value="AB HYDROLASE SUPERFAMILY PROTEIN C4A8.06C"/>
    <property type="match status" value="1"/>
</dbReference>
<evidence type="ECO:0000313" key="4">
    <source>
        <dbReference type="Proteomes" id="UP000001396"/>
    </source>
</evidence>
<evidence type="ECO:0000259" key="2">
    <source>
        <dbReference type="Pfam" id="PF20434"/>
    </source>
</evidence>
<dbReference type="Pfam" id="PF20434">
    <property type="entry name" value="BD-FAE"/>
    <property type="match status" value="1"/>
</dbReference>